<dbReference type="SUPFAM" id="SSF49373">
    <property type="entry name" value="Invasin/intimin cell-adhesion fragments"/>
    <property type="match status" value="1"/>
</dbReference>
<feature type="domain" description="BIG2" evidence="2">
    <location>
        <begin position="235"/>
        <end position="300"/>
    </location>
</feature>
<dbReference type="Gene3D" id="2.60.40.1080">
    <property type="match status" value="4"/>
</dbReference>
<dbReference type="SUPFAM" id="SSF117074">
    <property type="entry name" value="Hypothetical protein PA1324"/>
    <property type="match status" value="1"/>
</dbReference>
<keyword evidence="4" id="KW-1185">Reference proteome</keyword>
<feature type="domain" description="BIG2" evidence="2">
    <location>
        <begin position="15"/>
        <end position="85"/>
    </location>
</feature>
<dbReference type="InterPro" id="IPR003343">
    <property type="entry name" value="Big_2"/>
</dbReference>
<dbReference type="InterPro" id="IPR008964">
    <property type="entry name" value="Invasin/intimin_cell_adhesion"/>
</dbReference>
<accession>A0ABP8NN39</accession>
<evidence type="ECO:0000313" key="3">
    <source>
        <dbReference type="EMBL" id="GAA4469926.1"/>
    </source>
</evidence>
<sequence length="992" mass="97394">MRYCLLLVFALLFTTIANGQITGTATVCTGATTALSCSTPPGGTWSSSDTTVARINSSGIVTGINAGTATITYQLMPTVHTRIVTVNLAPAPITGSASLCVGTSITYTCATTGGTWSSSEPAVATVSATTGYANPLMPGTTAIQYTLSSGCSTSTAVTVNAIPDTMLGPSSVCVGGSVTLTSATPGGTWISGSTGVATIGSTSGMVAGIAPGTTPITYRLVTTGCYRARYFVVNALPSAISGPTGVCVGSFATLSATPSGGVWTSSNPAVGSIHSSTGVVTGNTAGTVNISYTLPSTGCATGRVQTVSVMPGAILGTPVVCPGATITLANSVGGGSWASGTTSVATVGVTSGPTTSVLGMSAGTAIISYYTSPACVATVVATVSPAPSAGTILGGSTVCVSTSVTLSSTVSGGTWSTPSSAVTVGSATGVVTGVSTGTANITYIATNSCGTTFTVAPITVSALPGAITGPATLCAGTTVTLTNGVPGGTWSTSSVALATIGMSSGVLTGVSGGTVGVTYAIAPSCQATTVVTVSPAPSPISGPDSVCVGSLAPLSDTASGGVWTSSAPSVATVGVIGVSTGMVSGIAAGTAIITYAIGGCNAYKIMVVNALPVITASSAPDACGTGFSLGATGGVSYSWAPTTGVACPTCAGTSVAPIVSTTYTVTGTNASGCSATDTVVLGADRVYGHISFSGPTPAVPDLLVWLVRYNPADSTITAVDSLATCLDGSTPYFQFSGKPAGNYLVKAKLFSSVPGTSDFMPTYGDSATSWTTAATVVHTTGASNARNITMKFGTVPAGPGFIGGNVYSGAGKGTAGTIPERGMLIYLKDAATGVVLTYAYTNADGAYSFTGIALGSYIIYPEETGYYTTPSAVVTLSAASASAIGISFKKNTTLHTIYPFTFTGIGQANTTQDGVSIYPNPASGMVNIDCAALRGDAQLSIADVTGHTLITTSRQLDGTALQMDVSTLANGIYILNVTSGSAHISRKLVIAR</sequence>
<feature type="domain" description="BIG2" evidence="2">
    <location>
        <begin position="86"/>
        <end position="157"/>
    </location>
</feature>
<feature type="chain" id="PRO_5046807040" description="BIG2 domain-containing protein" evidence="1">
    <location>
        <begin position="20"/>
        <end position="992"/>
    </location>
</feature>
<dbReference type="Pfam" id="PF18962">
    <property type="entry name" value="Por_Secre_tail"/>
    <property type="match status" value="1"/>
</dbReference>
<evidence type="ECO:0000256" key="1">
    <source>
        <dbReference type="SAM" id="SignalP"/>
    </source>
</evidence>
<organism evidence="3 4">
    <name type="scientific">Nemorincola caseinilytica</name>
    <dbReference type="NCBI Taxonomy" id="2054315"/>
    <lineage>
        <taxon>Bacteria</taxon>
        <taxon>Pseudomonadati</taxon>
        <taxon>Bacteroidota</taxon>
        <taxon>Chitinophagia</taxon>
        <taxon>Chitinophagales</taxon>
        <taxon>Chitinophagaceae</taxon>
        <taxon>Nemorincola</taxon>
    </lineage>
</organism>
<keyword evidence="1" id="KW-0732">Signal</keyword>
<dbReference type="InterPro" id="IPR026444">
    <property type="entry name" value="Secre_tail"/>
</dbReference>
<evidence type="ECO:0000313" key="4">
    <source>
        <dbReference type="Proteomes" id="UP001500067"/>
    </source>
</evidence>
<comment type="caution">
    <text evidence="3">The sequence shown here is derived from an EMBL/GenBank/DDBJ whole genome shotgun (WGS) entry which is preliminary data.</text>
</comment>
<protein>
    <recommendedName>
        <fullName evidence="2">BIG2 domain-containing protein</fullName>
    </recommendedName>
</protein>
<dbReference type="SMART" id="SM00635">
    <property type="entry name" value="BID_2"/>
    <property type="match status" value="3"/>
</dbReference>
<gene>
    <name evidence="3" type="ORF">GCM10023093_30210</name>
</gene>
<reference evidence="4" key="1">
    <citation type="journal article" date="2019" name="Int. J. Syst. Evol. Microbiol.">
        <title>The Global Catalogue of Microorganisms (GCM) 10K type strain sequencing project: providing services to taxonomists for standard genome sequencing and annotation.</title>
        <authorList>
            <consortium name="The Broad Institute Genomics Platform"/>
            <consortium name="The Broad Institute Genome Sequencing Center for Infectious Disease"/>
            <person name="Wu L."/>
            <person name="Ma J."/>
        </authorList>
    </citation>
    <scope>NUCLEOTIDE SEQUENCE [LARGE SCALE GENOMIC DNA]</scope>
    <source>
        <strain evidence="4">JCM 32105</strain>
    </source>
</reference>
<feature type="signal peptide" evidence="1">
    <location>
        <begin position="1"/>
        <end position="19"/>
    </location>
</feature>
<dbReference type="NCBIfam" id="TIGR04183">
    <property type="entry name" value="Por_Secre_tail"/>
    <property type="match status" value="1"/>
</dbReference>
<evidence type="ECO:0000259" key="2">
    <source>
        <dbReference type="SMART" id="SM00635"/>
    </source>
</evidence>
<dbReference type="RefSeq" id="WP_345085112.1">
    <property type="nucleotide sequence ID" value="NZ_BAABFA010000024.1"/>
</dbReference>
<dbReference type="EMBL" id="BAABFA010000024">
    <property type="protein sequence ID" value="GAA4469926.1"/>
    <property type="molecule type" value="Genomic_DNA"/>
</dbReference>
<name>A0ABP8NN39_9BACT</name>
<proteinExistence type="predicted"/>
<dbReference type="Proteomes" id="UP001500067">
    <property type="component" value="Unassembled WGS sequence"/>
</dbReference>